<dbReference type="Proteomes" id="UP000094043">
    <property type="component" value="Chromosome 4"/>
</dbReference>
<feature type="transmembrane region" description="Helical" evidence="2">
    <location>
        <begin position="180"/>
        <end position="203"/>
    </location>
</feature>
<feature type="compositionally biased region" description="Polar residues" evidence="1">
    <location>
        <begin position="23"/>
        <end position="34"/>
    </location>
</feature>
<feature type="compositionally biased region" description="Low complexity" evidence="1">
    <location>
        <begin position="7"/>
        <end position="21"/>
    </location>
</feature>
<reference evidence="3" key="3">
    <citation type="submission" date="2024-01" db="EMBL/GenBank/DDBJ databases">
        <authorList>
            <person name="Coelho M.A."/>
            <person name="David-Palma M."/>
            <person name="Shea T."/>
            <person name="Sun S."/>
            <person name="Cuomo C.A."/>
            <person name="Heitman J."/>
        </authorList>
    </citation>
    <scope>NUCLEOTIDE SEQUENCE</scope>
    <source>
        <strain evidence="3">CBS 7841</strain>
    </source>
</reference>
<dbReference type="KEGG" id="cdep:91087999"/>
<accession>A0AAJ8JU79</accession>
<keyword evidence="2" id="KW-0472">Membrane</keyword>
<feature type="transmembrane region" description="Helical" evidence="2">
    <location>
        <begin position="145"/>
        <end position="168"/>
    </location>
</feature>
<keyword evidence="2" id="KW-1133">Transmembrane helix</keyword>
<dbReference type="GeneID" id="91087999"/>
<dbReference type="EMBL" id="CP143787">
    <property type="protein sequence ID" value="WVN88578.1"/>
    <property type="molecule type" value="Genomic_DNA"/>
</dbReference>
<keyword evidence="4" id="KW-1185">Reference proteome</keyword>
<proteinExistence type="predicted"/>
<reference evidence="3" key="2">
    <citation type="journal article" date="2022" name="Elife">
        <title>Obligate sexual reproduction of a homothallic fungus closely related to the Cryptococcus pathogenic species complex.</title>
        <authorList>
            <person name="Passer A.R."/>
            <person name="Clancey S.A."/>
            <person name="Shea T."/>
            <person name="David-Palma M."/>
            <person name="Averette A.F."/>
            <person name="Boekhout T."/>
            <person name="Porcel B.M."/>
            <person name="Nowrousian M."/>
            <person name="Cuomo C.A."/>
            <person name="Sun S."/>
            <person name="Heitman J."/>
            <person name="Coelho M.A."/>
        </authorList>
    </citation>
    <scope>NUCLEOTIDE SEQUENCE</scope>
    <source>
        <strain evidence="3">CBS 7841</strain>
    </source>
</reference>
<sequence length="314" mass="34908">MGDKYLQETQTSQSSDTTYSSAFDPSTESDTSVNGGVDDSADEVDETVDKNTEGASTPRGPGRIKQRRLKSDETLRASHQKFEKAVNRIEDIFDNLYLLSRPYTDRLLALAEHRPLFFTFASLWMLLSFFPLVVFVGFVVVGATFILLTLAFTVLATTISTVVLAFFAMVGTIALGLTMLLPTLFVTTIISLSLLSFLLALFVSQRLYLHVTTATSEEMSVGNVADGVRGWVDELRERAFEAVGLVSENPYISTNQVEENPSELLKGWDKRALLKQQLYNTTVLDEKYQLSTFEDSIKTFKNESFPKVISGVPS</sequence>
<dbReference type="RefSeq" id="XP_066069278.1">
    <property type="nucleotide sequence ID" value="XM_066213181.1"/>
</dbReference>
<evidence type="ECO:0000313" key="3">
    <source>
        <dbReference type="EMBL" id="WVN88578.1"/>
    </source>
</evidence>
<keyword evidence="2" id="KW-0812">Transmembrane</keyword>
<organism evidence="3 4">
    <name type="scientific">Cryptococcus depauperatus CBS 7841</name>
    <dbReference type="NCBI Taxonomy" id="1295531"/>
    <lineage>
        <taxon>Eukaryota</taxon>
        <taxon>Fungi</taxon>
        <taxon>Dikarya</taxon>
        <taxon>Basidiomycota</taxon>
        <taxon>Agaricomycotina</taxon>
        <taxon>Tremellomycetes</taxon>
        <taxon>Tremellales</taxon>
        <taxon>Cryptococcaceae</taxon>
        <taxon>Cryptococcus</taxon>
    </lineage>
</organism>
<feature type="region of interest" description="Disordered" evidence="1">
    <location>
        <begin position="1"/>
        <end position="72"/>
    </location>
</feature>
<protein>
    <submittedName>
        <fullName evidence="3">Uncharacterized protein</fullName>
    </submittedName>
</protein>
<evidence type="ECO:0000256" key="2">
    <source>
        <dbReference type="SAM" id="Phobius"/>
    </source>
</evidence>
<evidence type="ECO:0000313" key="4">
    <source>
        <dbReference type="Proteomes" id="UP000094043"/>
    </source>
</evidence>
<name>A0AAJ8JU79_9TREE</name>
<feature type="transmembrane region" description="Helical" evidence="2">
    <location>
        <begin position="116"/>
        <end position="139"/>
    </location>
</feature>
<evidence type="ECO:0000256" key="1">
    <source>
        <dbReference type="SAM" id="MobiDB-lite"/>
    </source>
</evidence>
<dbReference type="AlphaFoldDB" id="A0AAJ8JU79"/>
<reference evidence="3" key="1">
    <citation type="submission" date="2016-06" db="EMBL/GenBank/DDBJ databases">
        <authorList>
            <person name="Cuomo C."/>
            <person name="Litvintseva A."/>
            <person name="Heitman J."/>
            <person name="Chen Y."/>
            <person name="Sun S."/>
            <person name="Springer D."/>
            <person name="Dromer F."/>
            <person name="Young S."/>
            <person name="Zeng Q."/>
            <person name="Chapman S."/>
            <person name="Gujja S."/>
            <person name="Saif S."/>
            <person name="Birren B."/>
        </authorList>
    </citation>
    <scope>NUCLEOTIDE SEQUENCE</scope>
    <source>
        <strain evidence="3">CBS 7841</strain>
    </source>
</reference>
<gene>
    <name evidence="3" type="ORF">L203_103789</name>
</gene>